<dbReference type="PANTHER" id="PTHR23389:SF9">
    <property type="entry name" value="DNA LIGASE"/>
    <property type="match status" value="1"/>
</dbReference>
<dbReference type="NCBIfam" id="NF005932">
    <property type="entry name" value="PRK07956.1"/>
    <property type="match status" value="1"/>
</dbReference>
<dbReference type="GO" id="GO:0003677">
    <property type="term" value="F:DNA binding"/>
    <property type="evidence" value="ECO:0007669"/>
    <property type="project" value="InterPro"/>
</dbReference>
<keyword evidence="12 15" id="KW-0464">Manganese</keyword>
<feature type="active site" description="N6-AMP-lysine intermediate" evidence="15">
    <location>
        <position position="114"/>
    </location>
</feature>
<dbReference type="SUPFAM" id="SSF50249">
    <property type="entry name" value="Nucleic acid-binding proteins"/>
    <property type="match status" value="1"/>
</dbReference>
<dbReference type="Gene3D" id="3.30.470.30">
    <property type="entry name" value="DNA ligase/mRNA capping enzyme"/>
    <property type="match status" value="1"/>
</dbReference>
<dbReference type="CDD" id="cd17748">
    <property type="entry name" value="BRCT_DNA_ligase_like"/>
    <property type="match status" value="1"/>
</dbReference>
<dbReference type="Pfam" id="PF00533">
    <property type="entry name" value="BRCT"/>
    <property type="match status" value="1"/>
</dbReference>
<feature type="binding site" evidence="15">
    <location>
        <position position="424"/>
    </location>
    <ligand>
        <name>Zn(2+)</name>
        <dbReference type="ChEBI" id="CHEBI:29105"/>
    </ligand>
</feature>
<dbReference type="InterPro" id="IPR004149">
    <property type="entry name" value="Znf_DNAligase_C4"/>
</dbReference>
<sequence>MTDTEKIQQEMRQLEEQIRYHNDRYYNRDDPEIDDYDYDQLTQRLRALEEEYPALKSQDSPTQMVGGESSSQFEKVTHAVKMESLQDVFSVEQVREFCDKLQESYDGDYVVEMKIDGLSVSLEYDGGKLVRGSTRGNGVVGEDITVNLRTIRSIPKTIAFKGPLEVRGEVYMPKKVFAALVKQQLEDEEKPFKNPRNAAAGSLRQKDVSITRARKLSIFVFNLQRIEGKTFATHSQTLEWLAEQGFLVSPEFVVCRSTDDIVDRIEQIGQLRGSLAFDTDGAVVKVNDLHQREELGSTAKCPKWAVAYKYPPEEKETVLRDIEINVGRTGALTPTALFDPIELAGTTVSRAVLHNQDFISEKEIGIGDTIVVRKAGEIIPEVVAVKEHAPDSQVYTIPHHCPACGTETRRSEEESAIICPNPDCPAKIYRSLVHFASRAAMDIDGLGPAIVKALMEAGLVRDFADLYGLTFDQVLALEGFKEKAAQNLIDAIERSRHNDLPRLLFGLGIKNVGHRASELLCERYGDIDQLMAATEEELSAIDNIGDIMAQNIVAYFAQEKNRQLIERLRAGGVNTTAAQSQKGDALAGQKFVVTGKLSRYTRDEITAFIKQNGGAAASSVSKKTSYVIAGEDAGSKLEKAQALGVPVLSEDEFLQMIGQQ</sequence>
<evidence type="ECO:0000256" key="6">
    <source>
        <dbReference type="ARBA" id="ARBA00022723"/>
    </source>
</evidence>
<feature type="coiled-coil region" evidence="17">
    <location>
        <begin position="4"/>
        <end position="58"/>
    </location>
</feature>
<comment type="catalytic activity">
    <reaction evidence="13 15 16">
        <text>NAD(+) + (deoxyribonucleotide)n-3'-hydroxyl + 5'-phospho-(deoxyribonucleotide)m = (deoxyribonucleotide)n+m + AMP + beta-nicotinamide D-nucleotide.</text>
        <dbReference type="EC" id="6.5.1.2"/>
    </reaction>
</comment>
<dbReference type="PIRSF" id="PIRSF001604">
    <property type="entry name" value="LigA"/>
    <property type="match status" value="1"/>
</dbReference>
<dbReference type="GO" id="GO:0046872">
    <property type="term" value="F:metal ion binding"/>
    <property type="evidence" value="ECO:0007669"/>
    <property type="project" value="UniProtKB-KW"/>
</dbReference>
<dbReference type="CDD" id="cd00114">
    <property type="entry name" value="LIGANc"/>
    <property type="match status" value="1"/>
</dbReference>
<dbReference type="Pfam" id="PF03120">
    <property type="entry name" value="OB_DNA_ligase"/>
    <property type="match status" value="1"/>
</dbReference>
<dbReference type="GO" id="GO:0006281">
    <property type="term" value="P:DNA repair"/>
    <property type="evidence" value="ECO:0007669"/>
    <property type="project" value="UniProtKB-KW"/>
</dbReference>
<dbReference type="Pfam" id="PF12826">
    <property type="entry name" value="HHH_2"/>
    <property type="match status" value="1"/>
</dbReference>
<feature type="binding site" evidence="15">
    <location>
        <begin position="84"/>
        <end position="85"/>
    </location>
    <ligand>
        <name>NAD(+)</name>
        <dbReference type="ChEBI" id="CHEBI:57540"/>
    </ligand>
</feature>
<evidence type="ECO:0000256" key="4">
    <source>
        <dbReference type="ARBA" id="ARBA00022598"/>
    </source>
</evidence>
<dbReference type="Pfam" id="PF01653">
    <property type="entry name" value="DNA_ligase_aden"/>
    <property type="match status" value="1"/>
</dbReference>
<dbReference type="InterPro" id="IPR033136">
    <property type="entry name" value="DNA_ligase_CS"/>
</dbReference>
<dbReference type="InterPro" id="IPR036420">
    <property type="entry name" value="BRCT_dom_sf"/>
</dbReference>
<dbReference type="NCBIfam" id="TIGR00575">
    <property type="entry name" value="dnlj"/>
    <property type="match status" value="1"/>
</dbReference>
<evidence type="ECO:0000256" key="13">
    <source>
        <dbReference type="ARBA" id="ARBA00034005"/>
    </source>
</evidence>
<dbReference type="SMART" id="SM00278">
    <property type="entry name" value="HhH1"/>
    <property type="match status" value="3"/>
</dbReference>
<organism evidence="19">
    <name type="scientific">uncultured Anaerotruncus sp</name>
    <dbReference type="NCBI Taxonomy" id="905011"/>
    <lineage>
        <taxon>Bacteria</taxon>
        <taxon>Bacillati</taxon>
        <taxon>Bacillota</taxon>
        <taxon>Clostridia</taxon>
        <taxon>Eubacteriales</taxon>
        <taxon>Oscillospiraceae</taxon>
        <taxon>Anaerotruncus</taxon>
        <taxon>environmental samples</taxon>
    </lineage>
</organism>
<dbReference type="InterPro" id="IPR003583">
    <property type="entry name" value="Hlx-hairpin-Hlx_DNA-bd_motif"/>
</dbReference>
<comment type="function">
    <text evidence="1 15">DNA ligase that catalyzes the formation of phosphodiester linkages between 5'-phosphoryl and 3'-hydroxyl groups in double-stranded DNA using NAD as a coenzyme and as the energy source for the reaction. It is essential for DNA replication and repair of damaged DNA.</text>
</comment>
<dbReference type="SUPFAM" id="SSF56091">
    <property type="entry name" value="DNA ligase/mRNA capping enzyme, catalytic domain"/>
    <property type="match status" value="1"/>
</dbReference>
<evidence type="ECO:0000256" key="9">
    <source>
        <dbReference type="ARBA" id="ARBA00022842"/>
    </source>
</evidence>
<dbReference type="Pfam" id="PF03119">
    <property type="entry name" value="DNA_ligase_ZBD"/>
    <property type="match status" value="1"/>
</dbReference>
<keyword evidence="10 15" id="KW-0520">NAD</keyword>
<dbReference type="Pfam" id="PF14520">
    <property type="entry name" value="HHH_5"/>
    <property type="match status" value="1"/>
</dbReference>
<dbReference type="GO" id="GO:0005829">
    <property type="term" value="C:cytosol"/>
    <property type="evidence" value="ECO:0007669"/>
    <property type="project" value="TreeGrafter"/>
</dbReference>
<dbReference type="PROSITE" id="PS01056">
    <property type="entry name" value="DNA_LIGASE_N2"/>
    <property type="match status" value="1"/>
</dbReference>
<dbReference type="Gene3D" id="1.10.287.610">
    <property type="entry name" value="Helix hairpin bin"/>
    <property type="match status" value="1"/>
</dbReference>
<dbReference type="InterPro" id="IPR012340">
    <property type="entry name" value="NA-bd_OB-fold"/>
</dbReference>
<evidence type="ECO:0000313" key="19">
    <source>
        <dbReference type="EMBL" id="SCJ47946.1"/>
    </source>
</evidence>
<dbReference type="SUPFAM" id="SSF52113">
    <property type="entry name" value="BRCT domain"/>
    <property type="match status" value="1"/>
</dbReference>
<evidence type="ECO:0000256" key="12">
    <source>
        <dbReference type="ARBA" id="ARBA00023211"/>
    </source>
</evidence>
<evidence type="ECO:0000256" key="8">
    <source>
        <dbReference type="ARBA" id="ARBA00022833"/>
    </source>
</evidence>
<keyword evidence="11 15" id="KW-0234">DNA repair</keyword>
<dbReference type="Gene3D" id="2.40.50.140">
    <property type="entry name" value="Nucleic acid-binding proteins"/>
    <property type="match status" value="1"/>
</dbReference>
<feature type="domain" description="BRCT" evidence="18">
    <location>
        <begin position="581"/>
        <end position="660"/>
    </location>
</feature>
<dbReference type="SMART" id="SM00532">
    <property type="entry name" value="LIGANc"/>
    <property type="match status" value="1"/>
</dbReference>
<evidence type="ECO:0000256" key="15">
    <source>
        <dbReference type="HAMAP-Rule" id="MF_01588"/>
    </source>
</evidence>
<feature type="binding site" evidence="15">
    <location>
        <begin position="35"/>
        <end position="39"/>
    </location>
    <ligand>
        <name>NAD(+)</name>
        <dbReference type="ChEBI" id="CHEBI:57540"/>
    </ligand>
</feature>
<evidence type="ECO:0000256" key="1">
    <source>
        <dbReference type="ARBA" id="ARBA00004067"/>
    </source>
</evidence>
<evidence type="ECO:0000256" key="5">
    <source>
        <dbReference type="ARBA" id="ARBA00022705"/>
    </source>
</evidence>
<dbReference type="SUPFAM" id="SSF47781">
    <property type="entry name" value="RuvA domain 2-like"/>
    <property type="match status" value="1"/>
</dbReference>
<dbReference type="InterPro" id="IPR041663">
    <property type="entry name" value="DisA/LigA_HHH"/>
</dbReference>
<dbReference type="InterPro" id="IPR013840">
    <property type="entry name" value="DNAligase_N"/>
</dbReference>
<gene>
    <name evidence="15 19" type="primary">ligA</name>
    <name evidence="19" type="ORF">SAMEA3545359_00504</name>
</gene>
<dbReference type="SMART" id="SM00292">
    <property type="entry name" value="BRCT"/>
    <property type="match status" value="1"/>
</dbReference>
<feature type="binding site" evidence="15">
    <location>
        <position position="419"/>
    </location>
    <ligand>
        <name>Zn(2+)</name>
        <dbReference type="ChEBI" id="CHEBI:29105"/>
    </ligand>
</feature>
<dbReference type="PANTHER" id="PTHR23389">
    <property type="entry name" value="CHROMOSOME TRANSMISSION FIDELITY FACTOR 18"/>
    <property type="match status" value="1"/>
</dbReference>
<evidence type="ECO:0000256" key="2">
    <source>
        <dbReference type="ARBA" id="ARBA00012722"/>
    </source>
</evidence>
<dbReference type="EC" id="6.5.1.2" evidence="2 15"/>
<evidence type="ECO:0000259" key="18">
    <source>
        <dbReference type="PROSITE" id="PS50172"/>
    </source>
</evidence>
<evidence type="ECO:0000256" key="11">
    <source>
        <dbReference type="ARBA" id="ARBA00023204"/>
    </source>
</evidence>
<dbReference type="FunFam" id="2.40.50.140:FF:000012">
    <property type="entry name" value="DNA ligase"/>
    <property type="match status" value="1"/>
</dbReference>
<dbReference type="FunFam" id="1.10.150.20:FF:000006">
    <property type="entry name" value="DNA ligase"/>
    <property type="match status" value="1"/>
</dbReference>
<dbReference type="EMBL" id="FMHG01000001">
    <property type="protein sequence ID" value="SCJ47946.1"/>
    <property type="molecule type" value="Genomic_DNA"/>
</dbReference>
<evidence type="ECO:0000256" key="14">
    <source>
        <dbReference type="ARBA" id="ARBA00060881"/>
    </source>
</evidence>
<dbReference type="GO" id="GO:0006260">
    <property type="term" value="P:DNA replication"/>
    <property type="evidence" value="ECO:0007669"/>
    <property type="project" value="UniProtKB-KW"/>
</dbReference>
<feature type="binding site" evidence="15">
    <location>
        <position position="309"/>
    </location>
    <ligand>
        <name>NAD(+)</name>
        <dbReference type="ChEBI" id="CHEBI:57540"/>
    </ligand>
</feature>
<dbReference type="HAMAP" id="MF_01588">
    <property type="entry name" value="DNA_ligase_A"/>
    <property type="match status" value="1"/>
</dbReference>
<dbReference type="PROSITE" id="PS50172">
    <property type="entry name" value="BRCT"/>
    <property type="match status" value="1"/>
</dbReference>
<comment type="similarity">
    <text evidence="14 15">Belongs to the NAD-dependent DNA ligase family. LigA subfamily.</text>
</comment>
<protein>
    <recommendedName>
        <fullName evidence="3 15">DNA ligase</fullName>
        <ecNumber evidence="2 15">6.5.1.2</ecNumber>
    </recommendedName>
    <alternativeName>
        <fullName evidence="15">Polydeoxyribonucleotide synthase [NAD(+)]</fullName>
    </alternativeName>
</protein>
<keyword evidence="6 15" id="KW-0479">Metal-binding</keyword>
<feature type="binding site" evidence="15">
    <location>
        <position position="112"/>
    </location>
    <ligand>
        <name>NAD(+)</name>
        <dbReference type="ChEBI" id="CHEBI:57540"/>
    </ligand>
</feature>
<dbReference type="InterPro" id="IPR010994">
    <property type="entry name" value="RuvA_2-like"/>
</dbReference>
<dbReference type="FunFam" id="1.10.150.20:FF:000007">
    <property type="entry name" value="DNA ligase"/>
    <property type="match status" value="1"/>
</dbReference>
<dbReference type="Gene3D" id="3.40.50.10190">
    <property type="entry name" value="BRCT domain"/>
    <property type="match status" value="1"/>
</dbReference>
<feature type="binding site" evidence="15">
    <location>
        <position position="401"/>
    </location>
    <ligand>
        <name>Zn(2+)</name>
        <dbReference type="ChEBI" id="CHEBI:29105"/>
    </ligand>
</feature>
<accession>A0A1C6GRT1</accession>
<dbReference type="InterPro" id="IPR004150">
    <property type="entry name" value="NAD_DNA_ligase_OB"/>
</dbReference>
<dbReference type="GO" id="GO:0003911">
    <property type="term" value="F:DNA ligase (NAD+) activity"/>
    <property type="evidence" value="ECO:0007669"/>
    <property type="project" value="UniProtKB-UniRule"/>
</dbReference>
<dbReference type="InterPro" id="IPR018239">
    <property type="entry name" value="DNA_ligase_AS"/>
</dbReference>
<keyword evidence="17" id="KW-0175">Coiled coil</keyword>
<dbReference type="Gene3D" id="6.20.10.30">
    <property type="match status" value="1"/>
</dbReference>
<dbReference type="InterPro" id="IPR001357">
    <property type="entry name" value="BRCT_dom"/>
</dbReference>
<evidence type="ECO:0000256" key="10">
    <source>
        <dbReference type="ARBA" id="ARBA00023027"/>
    </source>
</evidence>
<keyword evidence="9 15" id="KW-0460">Magnesium</keyword>
<dbReference type="InterPro" id="IPR001679">
    <property type="entry name" value="DNA_ligase"/>
</dbReference>
<feature type="binding site" evidence="15">
    <location>
        <position position="285"/>
    </location>
    <ligand>
        <name>NAD(+)</name>
        <dbReference type="ChEBI" id="CHEBI:57540"/>
    </ligand>
</feature>
<evidence type="ECO:0000256" key="7">
    <source>
        <dbReference type="ARBA" id="ARBA00022763"/>
    </source>
</evidence>
<feature type="binding site" evidence="15">
    <location>
        <position position="404"/>
    </location>
    <ligand>
        <name>Zn(2+)</name>
        <dbReference type="ChEBI" id="CHEBI:29105"/>
    </ligand>
</feature>
<dbReference type="InterPro" id="IPR013839">
    <property type="entry name" value="DNAligase_adenylation"/>
</dbReference>
<evidence type="ECO:0000256" key="16">
    <source>
        <dbReference type="RuleBase" id="RU000618"/>
    </source>
</evidence>
<keyword evidence="8 15" id="KW-0862">Zinc</keyword>
<keyword evidence="7 15" id="KW-0227">DNA damage</keyword>
<dbReference type="PROSITE" id="PS01055">
    <property type="entry name" value="DNA_LIGASE_N1"/>
    <property type="match status" value="1"/>
</dbReference>
<keyword evidence="4 15" id="KW-0436">Ligase</keyword>
<comment type="cofactor">
    <cofactor evidence="15">
        <name>Mg(2+)</name>
        <dbReference type="ChEBI" id="CHEBI:18420"/>
    </cofactor>
    <cofactor evidence="15">
        <name>Mn(2+)</name>
        <dbReference type="ChEBI" id="CHEBI:29035"/>
    </cofactor>
</comment>
<keyword evidence="5 15" id="KW-0235">DNA replication</keyword>
<feature type="binding site" evidence="15">
    <location>
        <position position="135"/>
    </location>
    <ligand>
        <name>NAD(+)</name>
        <dbReference type="ChEBI" id="CHEBI:57540"/>
    </ligand>
</feature>
<name>A0A1C6GRT1_9FIRM</name>
<reference evidence="19" key="1">
    <citation type="submission" date="2015-09" db="EMBL/GenBank/DDBJ databases">
        <authorList>
            <consortium name="Pathogen Informatics"/>
        </authorList>
    </citation>
    <scope>NUCLEOTIDE SEQUENCE</scope>
    <source>
        <strain evidence="19">2789STDY5834896</strain>
    </source>
</reference>
<feature type="binding site" evidence="15">
    <location>
        <position position="169"/>
    </location>
    <ligand>
        <name>NAD(+)</name>
        <dbReference type="ChEBI" id="CHEBI:57540"/>
    </ligand>
</feature>
<dbReference type="Gene3D" id="1.10.150.20">
    <property type="entry name" value="5' to 3' exonuclease, C-terminal subdomain"/>
    <property type="match status" value="2"/>
</dbReference>
<proteinExistence type="inferred from homology"/>
<evidence type="ECO:0000256" key="3">
    <source>
        <dbReference type="ARBA" id="ARBA00013308"/>
    </source>
</evidence>
<evidence type="ECO:0000256" key="17">
    <source>
        <dbReference type="SAM" id="Coils"/>
    </source>
</evidence>
<dbReference type="AlphaFoldDB" id="A0A1C6GRT1"/>